<accession>A0A1T5GWL6</accession>
<dbReference type="Gene3D" id="3.10.129.10">
    <property type="entry name" value="Hotdog Thioesterase"/>
    <property type="match status" value="1"/>
</dbReference>
<dbReference type="STRING" id="439228.SAMN06295920_12230"/>
<dbReference type="AlphaFoldDB" id="A0A1T5GWL6"/>
<evidence type="ECO:0000313" key="1">
    <source>
        <dbReference type="EMBL" id="SKC12824.1"/>
    </source>
</evidence>
<dbReference type="InterPro" id="IPR050563">
    <property type="entry name" value="4-hydroxybenzoyl-CoA_TE"/>
</dbReference>
<organism evidence="1 2">
    <name type="scientific">Rhizorhabdus histidinilytica</name>
    <dbReference type="NCBI Taxonomy" id="439228"/>
    <lineage>
        <taxon>Bacteria</taxon>
        <taxon>Pseudomonadati</taxon>
        <taxon>Pseudomonadota</taxon>
        <taxon>Alphaproteobacteria</taxon>
        <taxon>Sphingomonadales</taxon>
        <taxon>Sphingomonadaceae</taxon>
        <taxon>Rhizorhabdus</taxon>
    </lineage>
</organism>
<dbReference type="InterPro" id="IPR029069">
    <property type="entry name" value="HotDog_dom_sf"/>
</dbReference>
<dbReference type="Proteomes" id="UP000189818">
    <property type="component" value="Unassembled WGS sequence"/>
</dbReference>
<dbReference type="GO" id="GO:0047617">
    <property type="term" value="F:fatty acyl-CoA hydrolase activity"/>
    <property type="evidence" value="ECO:0007669"/>
    <property type="project" value="TreeGrafter"/>
</dbReference>
<dbReference type="CDD" id="cd00586">
    <property type="entry name" value="4HBT"/>
    <property type="match status" value="1"/>
</dbReference>
<proteinExistence type="predicted"/>
<keyword evidence="2" id="KW-1185">Reference proteome</keyword>
<dbReference type="EMBL" id="FUYM01000022">
    <property type="protein sequence ID" value="SKC12824.1"/>
    <property type="molecule type" value="Genomic_DNA"/>
</dbReference>
<gene>
    <name evidence="1" type="ORF">SAMN06295920_12230</name>
</gene>
<evidence type="ECO:0000313" key="2">
    <source>
        <dbReference type="Proteomes" id="UP000189818"/>
    </source>
</evidence>
<dbReference type="PANTHER" id="PTHR31793:SF24">
    <property type="entry name" value="LONG-CHAIN ACYL-COA THIOESTERASE FADM"/>
    <property type="match status" value="1"/>
</dbReference>
<dbReference type="SUPFAM" id="SSF54637">
    <property type="entry name" value="Thioesterase/thiol ester dehydrase-isomerase"/>
    <property type="match status" value="1"/>
</dbReference>
<protein>
    <submittedName>
        <fullName evidence="1">4-hydroxybenzoyl-CoA thioesterase</fullName>
    </submittedName>
</protein>
<sequence length="132" mass="14734">MTFVSRQQVRFAHVDAAGIVFYPRYFEMLNAAVEDYFAQVVGVGFAEMHAQRRLGVPTVRLETDFAAPSRLGDRLDFRLEVVAIGRSSLKLSIEVRCTGEVRLRGNVTLVCMDLDEGRSLPWPDDMRPAAGG</sequence>
<dbReference type="RefSeq" id="WP_079651061.1">
    <property type="nucleotide sequence ID" value="NZ_FUYM01000022.1"/>
</dbReference>
<dbReference type="PANTHER" id="PTHR31793">
    <property type="entry name" value="4-HYDROXYBENZOYL-COA THIOESTERASE FAMILY MEMBER"/>
    <property type="match status" value="1"/>
</dbReference>
<name>A0A1T5GWL6_9SPHN</name>
<reference evidence="2" key="1">
    <citation type="submission" date="2017-02" db="EMBL/GenBank/DDBJ databases">
        <authorList>
            <person name="Varghese N."/>
            <person name="Submissions S."/>
        </authorList>
    </citation>
    <scope>NUCLEOTIDE SEQUENCE [LARGE SCALE GENOMIC DNA]</scope>
    <source>
        <strain evidence="2">UM2</strain>
    </source>
</reference>
<dbReference type="OrthoDB" id="7204167at2"/>
<dbReference type="Pfam" id="PF13279">
    <property type="entry name" value="4HBT_2"/>
    <property type="match status" value="1"/>
</dbReference>